<dbReference type="PANTHER" id="PTHR30435">
    <property type="entry name" value="FLAGELLAR PROTEIN"/>
    <property type="match status" value="1"/>
</dbReference>
<dbReference type="AlphaFoldDB" id="A0A9C7GC37"/>
<name>A0A9C7GC37_9BACI</name>
<dbReference type="Proteomes" id="UP000789845">
    <property type="component" value="Unassembled WGS sequence"/>
</dbReference>
<dbReference type="NCBIfam" id="TIGR01396">
    <property type="entry name" value="FlgB"/>
    <property type="match status" value="1"/>
</dbReference>
<gene>
    <name evidence="8" type="primary">flgB</name>
    <name evidence="8" type="ORF">NEOCIP111885_03522</name>
</gene>
<evidence type="ECO:0000256" key="1">
    <source>
        <dbReference type="ARBA" id="ARBA00004117"/>
    </source>
</evidence>
<keyword evidence="8" id="KW-0969">Cilium</keyword>
<dbReference type="PANTHER" id="PTHR30435:SF12">
    <property type="entry name" value="FLAGELLAR BASAL BODY ROD PROTEIN FLGB"/>
    <property type="match status" value="1"/>
</dbReference>
<keyword evidence="8" id="KW-0282">Flagellum</keyword>
<dbReference type="InterPro" id="IPR019776">
    <property type="entry name" value="Flagellar_basal_body_rod_CS"/>
</dbReference>
<sequence>MSQISILHTALNASNLRQDVISNNIANAETPGYKSKQVVFENILKQQLSNQTNFKGTRTDSRHFNIGLPSNLPQPEVVELTETKIQNSGNNVDIEEEMTRLSKNALWYYTLTQQLNSEFQKLSIAIKGRV</sequence>
<comment type="caution">
    <text evidence="8">The sequence shown here is derived from an EMBL/GenBank/DDBJ whole genome shotgun (WGS) entry which is preliminary data.</text>
</comment>
<evidence type="ECO:0000256" key="3">
    <source>
        <dbReference type="ARBA" id="ARBA00014376"/>
    </source>
</evidence>
<dbReference type="PROSITE" id="PS00588">
    <property type="entry name" value="FLAGELLA_BB_ROD"/>
    <property type="match status" value="1"/>
</dbReference>
<dbReference type="GO" id="GO:0030694">
    <property type="term" value="C:bacterial-type flagellum basal body, rod"/>
    <property type="evidence" value="ECO:0007669"/>
    <property type="project" value="InterPro"/>
</dbReference>
<evidence type="ECO:0000256" key="2">
    <source>
        <dbReference type="ARBA" id="ARBA00009677"/>
    </source>
</evidence>
<dbReference type="GO" id="GO:0071978">
    <property type="term" value="P:bacterial-type flagellum-dependent swarming motility"/>
    <property type="evidence" value="ECO:0007669"/>
    <property type="project" value="TreeGrafter"/>
</dbReference>
<comment type="similarity">
    <text evidence="2 6">Belongs to the flagella basal body rod proteins family.</text>
</comment>
<evidence type="ECO:0000259" key="7">
    <source>
        <dbReference type="Pfam" id="PF00460"/>
    </source>
</evidence>
<dbReference type="InterPro" id="IPR001444">
    <property type="entry name" value="Flag_bb_rod_N"/>
</dbReference>
<comment type="subcellular location">
    <subcellularLocation>
        <location evidence="1 6">Bacterial flagellum basal body</location>
    </subcellularLocation>
</comment>
<evidence type="ECO:0000256" key="5">
    <source>
        <dbReference type="ARBA" id="ARBA00024934"/>
    </source>
</evidence>
<reference evidence="8" key="1">
    <citation type="submission" date="2021-10" db="EMBL/GenBank/DDBJ databases">
        <authorList>
            <person name="Criscuolo A."/>
        </authorList>
    </citation>
    <scope>NUCLEOTIDE SEQUENCE</scope>
    <source>
        <strain evidence="8">CIP111885</strain>
    </source>
</reference>
<dbReference type="EMBL" id="CAKJTG010000023">
    <property type="protein sequence ID" value="CAG9609779.1"/>
    <property type="molecule type" value="Genomic_DNA"/>
</dbReference>
<evidence type="ECO:0000313" key="8">
    <source>
        <dbReference type="EMBL" id="CAG9609779.1"/>
    </source>
</evidence>
<dbReference type="PIRSF" id="PIRSF002889">
    <property type="entry name" value="Rod_FlgB"/>
    <property type="match status" value="1"/>
</dbReference>
<keyword evidence="4 6" id="KW-0975">Bacterial flagellum</keyword>
<evidence type="ECO:0000313" key="9">
    <source>
        <dbReference type="Proteomes" id="UP000789845"/>
    </source>
</evidence>
<protein>
    <recommendedName>
        <fullName evidence="3 6">Flagellar basal body rod protein FlgB</fullName>
    </recommendedName>
</protein>
<dbReference type="RefSeq" id="WP_230498015.1">
    <property type="nucleotide sequence ID" value="NZ_CAKJTG010000023.1"/>
</dbReference>
<keyword evidence="8" id="KW-0966">Cell projection</keyword>
<accession>A0A9C7GC37</accession>
<evidence type="ECO:0000256" key="6">
    <source>
        <dbReference type="PIRNR" id="PIRNR002889"/>
    </source>
</evidence>
<feature type="domain" description="Flagellar basal body rod protein N-terminal" evidence="7">
    <location>
        <begin position="9"/>
        <end position="34"/>
    </location>
</feature>
<evidence type="ECO:0000256" key="4">
    <source>
        <dbReference type="ARBA" id="ARBA00023143"/>
    </source>
</evidence>
<organism evidence="8 9">
    <name type="scientific">Pseudoneobacillus rhizosphaerae</name>
    <dbReference type="NCBI Taxonomy" id="2880968"/>
    <lineage>
        <taxon>Bacteria</taxon>
        <taxon>Bacillati</taxon>
        <taxon>Bacillota</taxon>
        <taxon>Bacilli</taxon>
        <taxon>Bacillales</taxon>
        <taxon>Bacillaceae</taxon>
        <taxon>Pseudoneobacillus</taxon>
    </lineage>
</organism>
<comment type="subunit">
    <text evidence="6">The basal body constitutes a major portion of the flagellar organelle and consists of a number of rings mounted on a central rod.</text>
</comment>
<dbReference type="Pfam" id="PF00460">
    <property type="entry name" value="Flg_bb_rod"/>
    <property type="match status" value="1"/>
</dbReference>
<proteinExistence type="inferred from homology"/>
<comment type="function">
    <text evidence="5 6">Structural component of flagellum, the bacterial motility apparatus. Part of the rod structure of flagellar basal body.</text>
</comment>
<keyword evidence="9" id="KW-1185">Reference proteome</keyword>
<dbReference type="InterPro" id="IPR006300">
    <property type="entry name" value="FlgB"/>
</dbReference>